<evidence type="ECO:0000313" key="12">
    <source>
        <dbReference type="EMBL" id="RYU09336.1"/>
    </source>
</evidence>
<dbReference type="GO" id="GO:0016491">
    <property type="term" value="F:oxidoreductase activity"/>
    <property type="evidence" value="ECO:0007669"/>
    <property type="project" value="UniProtKB-KW"/>
</dbReference>
<dbReference type="GO" id="GO:0046872">
    <property type="term" value="F:metal ion binding"/>
    <property type="evidence" value="ECO:0007669"/>
    <property type="project" value="UniProtKB-KW"/>
</dbReference>
<evidence type="ECO:0000256" key="9">
    <source>
        <dbReference type="ARBA" id="ARBA00023014"/>
    </source>
</evidence>
<dbReference type="Gene3D" id="1.10.10.1100">
    <property type="entry name" value="BFD-like [2Fe-2S]-binding domain"/>
    <property type="match status" value="1"/>
</dbReference>
<evidence type="ECO:0000256" key="2">
    <source>
        <dbReference type="ARBA" id="ARBA00001966"/>
    </source>
</evidence>
<feature type="domain" description="BFD-like [2Fe-2S]-binding" evidence="10">
    <location>
        <begin position="414"/>
        <end position="458"/>
    </location>
</feature>
<evidence type="ECO:0000259" key="10">
    <source>
        <dbReference type="Pfam" id="PF04324"/>
    </source>
</evidence>
<evidence type="ECO:0000256" key="3">
    <source>
        <dbReference type="ARBA" id="ARBA00005096"/>
    </source>
</evidence>
<comment type="cofactor">
    <cofactor evidence="2">
        <name>[4Fe-4S] cluster</name>
        <dbReference type="ChEBI" id="CHEBI:49883"/>
    </cofactor>
</comment>
<dbReference type="GO" id="GO:0051536">
    <property type="term" value="F:iron-sulfur cluster binding"/>
    <property type="evidence" value="ECO:0007669"/>
    <property type="project" value="UniProtKB-KW"/>
</dbReference>
<dbReference type="OrthoDB" id="9768666at2"/>
<keyword evidence="5" id="KW-0349">Heme</keyword>
<keyword evidence="13" id="KW-1185">Reference proteome</keyword>
<keyword evidence="6" id="KW-0479">Metal-binding</keyword>
<reference evidence="12 13" key="1">
    <citation type="submission" date="2019-01" db="EMBL/GenBank/DDBJ databases">
        <title>Nocardioides guangzhouensis sp. nov., an actinobacterium isolated from soil.</title>
        <authorList>
            <person name="Fu Y."/>
            <person name="Cai Y."/>
            <person name="Lin Z."/>
            <person name="Chen P."/>
        </authorList>
    </citation>
    <scope>NUCLEOTIDE SEQUENCE [LARGE SCALE GENOMIC DNA]</scope>
    <source>
        <strain evidence="12 13">NBRC 105384</strain>
    </source>
</reference>
<dbReference type="InterPro" id="IPR023753">
    <property type="entry name" value="FAD/NAD-binding_dom"/>
</dbReference>
<evidence type="ECO:0000256" key="6">
    <source>
        <dbReference type="ARBA" id="ARBA00022723"/>
    </source>
</evidence>
<keyword evidence="8" id="KW-0408">Iron</keyword>
<dbReference type="Pfam" id="PF07992">
    <property type="entry name" value="Pyr_redox_2"/>
    <property type="match status" value="1"/>
</dbReference>
<accession>A0A4V1Z116</accession>
<evidence type="ECO:0000256" key="7">
    <source>
        <dbReference type="ARBA" id="ARBA00023002"/>
    </source>
</evidence>
<proteinExistence type="inferred from homology"/>
<dbReference type="PANTHER" id="PTHR43809:SF1">
    <property type="entry name" value="NITRITE REDUCTASE (NADH) LARGE SUBUNIT"/>
    <property type="match status" value="1"/>
</dbReference>
<dbReference type="Gene3D" id="3.50.50.60">
    <property type="entry name" value="FAD/NAD(P)-binding domain"/>
    <property type="match status" value="2"/>
</dbReference>
<dbReference type="PANTHER" id="PTHR43809">
    <property type="entry name" value="NITRITE REDUCTASE (NADH) LARGE SUBUNIT"/>
    <property type="match status" value="1"/>
</dbReference>
<dbReference type="InterPro" id="IPR041854">
    <property type="entry name" value="BFD-like_2Fe2S-bd_dom_sf"/>
</dbReference>
<dbReference type="SUPFAM" id="SSF51905">
    <property type="entry name" value="FAD/NAD(P)-binding domain"/>
    <property type="match status" value="2"/>
</dbReference>
<name>A0A4V1Z116_9ACTN</name>
<comment type="pathway">
    <text evidence="3">Nitrogen metabolism; nitrate reduction (assimilation).</text>
</comment>
<dbReference type="PRINTS" id="PR00368">
    <property type="entry name" value="FADPNR"/>
</dbReference>
<keyword evidence="7" id="KW-0560">Oxidoreductase</keyword>
<dbReference type="InterPro" id="IPR036188">
    <property type="entry name" value="FAD/NAD-bd_sf"/>
</dbReference>
<keyword evidence="9" id="KW-0411">Iron-sulfur</keyword>
<feature type="domain" description="FAD/NAD(P)-binding" evidence="11">
    <location>
        <begin position="7"/>
        <end position="279"/>
    </location>
</feature>
<sequence length="500" mass="51504">MTGGTETIVVVGAGMVGHRFADELVRRDKEGRYDVHLVGAEDYAPYNRILLSDVLAGRCDLAALALPEPDPARVRLHLGTSVVAVDRDSRHVLLTDGVRLRYDHLVLATGADAFVPPVPGLRENATVLRTLDDCRDLAARSLNSHHAVVLGGGLLGLEAACGLVRRGVKVTVLHVARHLMETQLDPAPAGVLAGALDDLGITVRTDAHVVEARRDGLRLATGEVVEADLVLVSCGVRARTDLAADAGLTVDRGVVVGDDLRSPDDPAVTALGDCAQAPGGGAGLVAPGWDQAARLAADLTGTAPPTTPVGAAPVRLKAAGVDLVTMGTSGAQADPARERVVTVSDPGGRRFVELTVRDARVTGVTCVGAPDLAPSLTVAYDRGTPVPSDPLLMLLPDRESDDGSPALMPGAANVCRCNGVTKGDIVHAWEDGACSVPEIAAATRATTGCGGCRNAVCGLVDWLREVAGPAPEISHDATGTGETHVAAAQHDDVRAEISAS</sequence>
<dbReference type="Pfam" id="PF04324">
    <property type="entry name" value="Fer2_BFD"/>
    <property type="match status" value="1"/>
</dbReference>
<evidence type="ECO:0000256" key="4">
    <source>
        <dbReference type="ARBA" id="ARBA00010429"/>
    </source>
</evidence>
<comment type="cofactor">
    <cofactor evidence="1">
        <name>siroheme</name>
        <dbReference type="ChEBI" id="CHEBI:60052"/>
    </cofactor>
</comment>
<evidence type="ECO:0000259" key="11">
    <source>
        <dbReference type="Pfam" id="PF07992"/>
    </source>
</evidence>
<comment type="caution">
    <text evidence="12">The sequence shown here is derived from an EMBL/GenBank/DDBJ whole genome shotgun (WGS) entry which is preliminary data.</text>
</comment>
<dbReference type="AlphaFoldDB" id="A0A4V1Z116"/>
<gene>
    <name evidence="12" type="ORF">ETU37_19860</name>
</gene>
<evidence type="ECO:0000256" key="8">
    <source>
        <dbReference type="ARBA" id="ARBA00023004"/>
    </source>
</evidence>
<evidence type="ECO:0000256" key="1">
    <source>
        <dbReference type="ARBA" id="ARBA00001929"/>
    </source>
</evidence>
<dbReference type="InterPro" id="IPR007419">
    <property type="entry name" value="BFD-like_2Fe2S-bd_dom"/>
</dbReference>
<comment type="similarity">
    <text evidence="4">Belongs to the nitrite and sulfite reductase 4Fe-4S domain family.</text>
</comment>
<protein>
    <submittedName>
        <fullName evidence="12">NAD(P)/FAD-dependent oxidoreductase</fullName>
    </submittedName>
</protein>
<evidence type="ECO:0000256" key="5">
    <source>
        <dbReference type="ARBA" id="ARBA00022617"/>
    </source>
</evidence>
<dbReference type="PRINTS" id="PR00411">
    <property type="entry name" value="PNDRDTASEI"/>
</dbReference>
<organism evidence="12 13">
    <name type="scientific">Nocardioides iriomotensis</name>
    <dbReference type="NCBI Taxonomy" id="715784"/>
    <lineage>
        <taxon>Bacteria</taxon>
        <taxon>Bacillati</taxon>
        <taxon>Actinomycetota</taxon>
        <taxon>Actinomycetes</taxon>
        <taxon>Propionibacteriales</taxon>
        <taxon>Nocardioidaceae</taxon>
        <taxon>Nocardioides</taxon>
    </lineage>
</organism>
<dbReference type="InterPro" id="IPR052034">
    <property type="entry name" value="NasD-like"/>
</dbReference>
<dbReference type="RefSeq" id="WP_129989101.1">
    <property type="nucleotide sequence ID" value="NZ_SDPU01000035.1"/>
</dbReference>
<dbReference type="Proteomes" id="UP000291189">
    <property type="component" value="Unassembled WGS sequence"/>
</dbReference>
<dbReference type="EMBL" id="SDPU01000035">
    <property type="protein sequence ID" value="RYU09336.1"/>
    <property type="molecule type" value="Genomic_DNA"/>
</dbReference>
<evidence type="ECO:0000313" key="13">
    <source>
        <dbReference type="Proteomes" id="UP000291189"/>
    </source>
</evidence>